<proteinExistence type="predicted"/>
<organism evidence="1 2">
    <name type="scientific">Phytohabitans rumicis</name>
    <dbReference type="NCBI Taxonomy" id="1076125"/>
    <lineage>
        <taxon>Bacteria</taxon>
        <taxon>Bacillati</taxon>
        <taxon>Actinomycetota</taxon>
        <taxon>Actinomycetes</taxon>
        <taxon>Micromonosporales</taxon>
        <taxon>Micromonosporaceae</taxon>
    </lineage>
</organism>
<name>A0A6V8LNF3_9ACTN</name>
<gene>
    <name evidence="1" type="ORF">Prum_078670</name>
</gene>
<keyword evidence="2" id="KW-1185">Reference proteome</keyword>
<accession>A0A6V8LNF3</accession>
<dbReference type="EMBL" id="BLPG01000001">
    <property type="protein sequence ID" value="GFJ94225.1"/>
    <property type="molecule type" value="Genomic_DNA"/>
</dbReference>
<reference evidence="1 2" key="1">
    <citation type="submission" date="2020-03" db="EMBL/GenBank/DDBJ databases">
        <title>Whole genome shotgun sequence of Phytohabitans rumicis NBRC 108638.</title>
        <authorList>
            <person name="Komaki H."/>
            <person name="Tamura T."/>
        </authorList>
    </citation>
    <scope>NUCLEOTIDE SEQUENCE [LARGE SCALE GENOMIC DNA]</scope>
    <source>
        <strain evidence="1 2">NBRC 108638</strain>
    </source>
</reference>
<reference evidence="1 2" key="2">
    <citation type="submission" date="2020-03" db="EMBL/GenBank/DDBJ databases">
        <authorList>
            <person name="Ichikawa N."/>
            <person name="Kimura A."/>
            <person name="Kitahashi Y."/>
            <person name="Uohara A."/>
        </authorList>
    </citation>
    <scope>NUCLEOTIDE SEQUENCE [LARGE SCALE GENOMIC DNA]</scope>
    <source>
        <strain evidence="1 2">NBRC 108638</strain>
    </source>
</reference>
<evidence type="ECO:0000313" key="1">
    <source>
        <dbReference type="EMBL" id="GFJ94225.1"/>
    </source>
</evidence>
<evidence type="ECO:0000313" key="2">
    <source>
        <dbReference type="Proteomes" id="UP000482960"/>
    </source>
</evidence>
<protein>
    <submittedName>
        <fullName evidence="1">Uncharacterized protein</fullName>
    </submittedName>
</protein>
<dbReference type="Proteomes" id="UP000482960">
    <property type="component" value="Unassembled WGS sequence"/>
</dbReference>
<comment type="caution">
    <text evidence="1">The sequence shown here is derived from an EMBL/GenBank/DDBJ whole genome shotgun (WGS) entry which is preliminary data.</text>
</comment>
<sequence length="121" mass="12943">MTIAVAGEPRTGPDAATLVARLAELAVNDELLVVFGSADRRPGVDAYAVLAGLRDCLPRHDLVVIHLRPSADVMEWRDGALLDELMECGALPIVITSARAAPEIAIRLSDLLHADRILTVL</sequence>
<dbReference type="AlphaFoldDB" id="A0A6V8LNF3"/>